<keyword evidence="15 16" id="KW-0472">Membrane</keyword>
<dbReference type="EMBL" id="CAJVPY010005594">
    <property type="protein sequence ID" value="CAG8646511.1"/>
    <property type="molecule type" value="Genomic_DNA"/>
</dbReference>
<dbReference type="InterPro" id="IPR036236">
    <property type="entry name" value="Znf_C2H2_sf"/>
</dbReference>
<keyword evidence="6" id="KW-0679">Respiratory chain</keyword>
<evidence type="ECO:0000256" key="12">
    <source>
        <dbReference type="ARBA" id="ARBA00022982"/>
    </source>
</evidence>
<evidence type="ECO:0000256" key="8">
    <source>
        <dbReference type="ARBA" id="ARBA00022723"/>
    </source>
</evidence>
<comment type="caution">
    <text evidence="18">The sequence shown here is derived from an EMBL/GenBank/DDBJ whole genome shotgun (WGS) entry which is preliminary data.</text>
</comment>
<name>A0A9N9DPZ0_9GLOM</name>
<feature type="domain" description="U1-C C2H2-type zinc finger" evidence="17">
    <location>
        <begin position="61"/>
        <end position="84"/>
    </location>
</feature>
<dbReference type="PANTHER" id="PTHR17098">
    <property type="entry name" value="NADH-UBIQUINONE OXIDOREDUCTASE MWFE SUBUNIT"/>
    <property type="match status" value="1"/>
</dbReference>
<evidence type="ECO:0000313" key="18">
    <source>
        <dbReference type="EMBL" id="CAG8646511.1"/>
    </source>
</evidence>
<comment type="function">
    <text evidence="1">Accessory subunit of the mitochondrial membrane respiratory chain NADH dehydrogenase (Complex I), that is believed not to be involved in catalysis. Complex I functions in the transfer of electrons from NADH to the respiratory chain. The immediate electron acceptor for the enzyme is believed to be ubiquinone.</text>
</comment>
<evidence type="ECO:0000256" key="11">
    <source>
        <dbReference type="ARBA" id="ARBA00022833"/>
    </source>
</evidence>
<keyword evidence="13 16" id="KW-1133">Transmembrane helix</keyword>
<dbReference type="Pfam" id="PF06220">
    <property type="entry name" value="zf-U1"/>
    <property type="match status" value="1"/>
</dbReference>
<keyword evidence="8" id="KW-0479">Metal-binding</keyword>
<keyword evidence="19" id="KW-1185">Reference proteome</keyword>
<protein>
    <recommendedName>
        <fullName evidence="4">NADH dehydrogenase [ubiquinone] 1 alpha subcomplex subunit 1</fullName>
    </recommendedName>
</protein>
<reference evidence="18" key="1">
    <citation type="submission" date="2021-06" db="EMBL/GenBank/DDBJ databases">
        <authorList>
            <person name="Kallberg Y."/>
            <person name="Tangrot J."/>
            <person name="Rosling A."/>
        </authorList>
    </citation>
    <scope>NUCLEOTIDE SEQUENCE</scope>
    <source>
        <strain evidence="18">MA453B</strain>
    </source>
</reference>
<evidence type="ECO:0000256" key="2">
    <source>
        <dbReference type="ARBA" id="ARBA00004298"/>
    </source>
</evidence>
<feature type="transmembrane region" description="Helical" evidence="16">
    <location>
        <begin position="7"/>
        <end position="27"/>
    </location>
</feature>
<sequence>MPVPFEALIPLGIIAGMIGVTGTLLNLTKRIRHEGKPPRISLDTWDTQMMERDRRLTGSSHHSSSVRKAHNNGKNHIMNVRNYYAELGQDKAQAIIDEITKAYECAGQVGFPPQYGYIPGMIPTVVAPVVNAPPYASVPPPLMMHPRPPVGNGAPGTVAAT</sequence>
<evidence type="ECO:0000256" key="13">
    <source>
        <dbReference type="ARBA" id="ARBA00022989"/>
    </source>
</evidence>
<feature type="non-terminal residue" evidence="18">
    <location>
        <position position="161"/>
    </location>
</feature>
<dbReference type="Gene3D" id="3.30.160.60">
    <property type="entry name" value="Classic Zinc Finger"/>
    <property type="match status" value="1"/>
</dbReference>
<dbReference type="GO" id="GO:0008270">
    <property type="term" value="F:zinc ion binding"/>
    <property type="evidence" value="ECO:0007669"/>
    <property type="project" value="UniProtKB-KW"/>
</dbReference>
<evidence type="ECO:0000259" key="17">
    <source>
        <dbReference type="Pfam" id="PF06220"/>
    </source>
</evidence>
<dbReference type="OrthoDB" id="1920692at2759"/>
<keyword evidence="9" id="KW-0863">Zinc-finger</keyword>
<keyword evidence="12" id="KW-0249">Electron transport</keyword>
<organism evidence="18 19">
    <name type="scientific">Dentiscutata erythropus</name>
    <dbReference type="NCBI Taxonomy" id="1348616"/>
    <lineage>
        <taxon>Eukaryota</taxon>
        <taxon>Fungi</taxon>
        <taxon>Fungi incertae sedis</taxon>
        <taxon>Mucoromycota</taxon>
        <taxon>Glomeromycotina</taxon>
        <taxon>Glomeromycetes</taxon>
        <taxon>Diversisporales</taxon>
        <taxon>Gigasporaceae</taxon>
        <taxon>Dentiscutata</taxon>
    </lineage>
</organism>
<evidence type="ECO:0000256" key="3">
    <source>
        <dbReference type="ARBA" id="ARBA00009960"/>
    </source>
</evidence>
<gene>
    <name evidence="18" type="ORF">DERYTH_LOCUS9947</name>
</gene>
<keyword evidence="5" id="KW-0813">Transport</keyword>
<evidence type="ECO:0000256" key="7">
    <source>
        <dbReference type="ARBA" id="ARBA00022692"/>
    </source>
</evidence>
<comment type="subcellular location">
    <subcellularLocation>
        <location evidence="2">Mitochondrion inner membrane</location>
        <topology evidence="2">Single-pass membrane protein</topology>
        <orientation evidence="2">Matrix side</orientation>
    </subcellularLocation>
</comment>
<evidence type="ECO:0000256" key="15">
    <source>
        <dbReference type="ARBA" id="ARBA00023136"/>
    </source>
</evidence>
<dbReference type="GO" id="GO:0005743">
    <property type="term" value="C:mitochondrial inner membrane"/>
    <property type="evidence" value="ECO:0007669"/>
    <property type="project" value="UniProtKB-SubCell"/>
</dbReference>
<keyword evidence="11" id="KW-0862">Zinc</keyword>
<evidence type="ECO:0000313" key="19">
    <source>
        <dbReference type="Proteomes" id="UP000789405"/>
    </source>
</evidence>
<keyword evidence="7 16" id="KW-0812">Transmembrane</keyword>
<keyword evidence="10" id="KW-0999">Mitochondrion inner membrane</keyword>
<dbReference type="SUPFAM" id="SSF57667">
    <property type="entry name" value="beta-beta-alpha zinc fingers"/>
    <property type="match status" value="1"/>
</dbReference>
<dbReference type="PANTHER" id="PTHR17098:SF2">
    <property type="entry name" value="NADH DEHYDROGENASE [UBIQUINONE] 1 ALPHA SUBCOMPLEX SUBUNIT 1"/>
    <property type="match status" value="1"/>
</dbReference>
<proteinExistence type="inferred from homology"/>
<dbReference type="Proteomes" id="UP000789405">
    <property type="component" value="Unassembled WGS sequence"/>
</dbReference>
<evidence type="ECO:0000256" key="10">
    <source>
        <dbReference type="ARBA" id="ARBA00022792"/>
    </source>
</evidence>
<dbReference type="InterPro" id="IPR017384">
    <property type="entry name" value="NADH_Ub_cplx-1_asu_su-1"/>
</dbReference>
<dbReference type="InterPro" id="IPR013085">
    <property type="entry name" value="U1-CZ_Znf_C2H2"/>
</dbReference>
<evidence type="ECO:0000256" key="14">
    <source>
        <dbReference type="ARBA" id="ARBA00023128"/>
    </source>
</evidence>
<keyword evidence="14" id="KW-0496">Mitochondrion</keyword>
<accession>A0A9N9DPZ0</accession>
<evidence type="ECO:0000256" key="16">
    <source>
        <dbReference type="SAM" id="Phobius"/>
    </source>
</evidence>
<evidence type="ECO:0000256" key="9">
    <source>
        <dbReference type="ARBA" id="ARBA00022771"/>
    </source>
</evidence>
<dbReference type="Pfam" id="PF15879">
    <property type="entry name" value="MWFE"/>
    <property type="match status" value="1"/>
</dbReference>
<evidence type="ECO:0000256" key="5">
    <source>
        <dbReference type="ARBA" id="ARBA00022448"/>
    </source>
</evidence>
<evidence type="ECO:0000256" key="6">
    <source>
        <dbReference type="ARBA" id="ARBA00022660"/>
    </source>
</evidence>
<evidence type="ECO:0000256" key="1">
    <source>
        <dbReference type="ARBA" id="ARBA00003195"/>
    </source>
</evidence>
<evidence type="ECO:0000256" key="4">
    <source>
        <dbReference type="ARBA" id="ARBA00016392"/>
    </source>
</evidence>
<comment type="similarity">
    <text evidence="3">Belongs to the complex I NDUFA1 subunit family.</text>
</comment>
<dbReference type="AlphaFoldDB" id="A0A9N9DPZ0"/>